<dbReference type="NCBIfam" id="NF010783">
    <property type="entry name" value="PRK14186.1"/>
    <property type="match status" value="1"/>
</dbReference>
<dbReference type="EMBL" id="QFYP01000001">
    <property type="protein sequence ID" value="RAK60970.1"/>
    <property type="molecule type" value="Genomic_DNA"/>
</dbReference>
<evidence type="ECO:0000256" key="4">
    <source>
        <dbReference type="ARBA" id="ARBA00022605"/>
    </source>
</evidence>
<dbReference type="FunFam" id="3.40.50.720:FF:000006">
    <property type="entry name" value="Bifunctional protein FolD"/>
    <property type="match status" value="1"/>
</dbReference>
<comment type="pathway">
    <text evidence="1 12">One-carbon metabolism; tetrahydrofolate interconversion.</text>
</comment>
<dbReference type="InterPro" id="IPR020867">
    <property type="entry name" value="THF_DH/CycHdrlase_CS"/>
</dbReference>
<feature type="binding site" evidence="12">
    <location>
        <begin position="172"/>
        <end position="174"/>
    </location>
    <ligand>
        <name>NADP(+)</name>
        <dbReference type="ChEBI" id="CHEBI:58349"/>
    </ligand>
</feature>
<dbReference type="Pfam" id="PF00763">
    <property type="entry name" value="THF_DHG_CYH"/>
    <property type="match status" value="1"/>
</dbReference>
<evidence type="ECO:0000256" key="3">
    <source>
        <dbReference type="ARBA" id="ARBA00022563"/>
    </source>
</evidence>
<name>A0A328B0R1_9CAUL</name>
<keyword evidence="16" id="KW-1185">Reference proteome</keyword>
<dbReference type="SUPFAM" id="SSF53223">
    <property type="entry name" value="Aminoacid dehydrogenase-like, N-terminal domain"/>
    <property type="match status" value="1"/>
</dbReference>
<evidence type="ECO:0000256" key="7">
    <source>
        <dbReference type="ARBA" id="ARBA00022857"/>
    </source>
</evidence>
<dbReference type="InterPro" id="IPR020631">
    <property type="entry name" value="THF_DH/CycHdrlase_NAD-bd_dom"/>
</dbReference>
<dbReference type="InterPro" id="IPR036291">
    <property type="entry name" value="NAD(P)-bd_dom_sf"/>
</dbReference>
<comment type="subunit">
    <text evidence="2 12">Homodimer.</text>
</comment>
<evidence type="ECO:0000256" key="9">
    <source>
        <dbReference type="ARBA" id="ARBA00023102"/>
    </source>
</evidence>
<dbReference type="HAMAP" id="MF_01576">
    <property type="entry name" value="THF_DHG_CYH"/>
    <property type="match status" value="1"/>
</dbReference>
<dbReference type="PANTHER" id="PTHR48099">
    <property type="entry name" value="C-1-TETRAHYDROFOLATE SYNTHASE, CYTOPLASMIC-RELATED"/>
    <property type="match status" value="1"/>
</dbReference>
<dbReference type="OrthoDB" id="9803580at2"/>
<dbReference type="PRINTS" id="PR00085">
    <property type="entry name" value="THFDHDRGNASE"/>
</dbReference>
<evidence type="ECO:0000313" key="15">
    <source>
        <dbReference type="EMBL" id="RAK60970.1"/>
    </source>
</evidence>
<dbReference type="FunFam" id="3.40.50.10860:FF:000005">
    <property type="entry name" value="C-1-tetrahydrofolate synthase, cytoplasmic, putative"/>
    <property type="match status" value="1"/>
</dbReference>
<sequence length="302" mass="31828">MSELASSPAKIIDGKVYAERLRAEVAREVAQLKADHGLQPGLAVVLVGDDPASQIYVRSKGEHSLAVGMHSVTHRLPGDTQQAELMRLIAELNADPLIHGILVQLPLPKHLDERAVLAAINPDKDVDGLHVVNAGRLASGMPALTPCTPLGCMILLRETVGDLSGLRAVVVGRSVLVGRPIAQLLLQADCTVTIAHSRTRDLPAVCREADILVAAVGRPRMIRGDWIKPGAAVIDVGINRVPFDDPAKAAAGRTKVVGDVNFKEASQVAGWITPVPGGVGLMTVAVLLQNTVTAARRLQGLA</sequence>
<dbReference type="GO" id="GO:0035999">
    <property type="term" value="P:tetrahydrofolate interconversion"/>
    <property type="evidence" value="ECO:0007669"/>
    <property type="project" value="UniProtKB-UniRule"/>
</dbReference>
<dbReference type="GO" id="GO:0005829">
    <property type="term" value="C:cytosol"/>
    <property type="evidence" value="ECO:0007669"/>
    <property type="project" value="TreeGrafter"/>
</dbReference>
<dbReference type="CDD" id="cd01080">
    <property type="entry name" value="NAD_bind_m-THF_DH_Cyclohyd"/>
    <property type="match status" value="1"/>
</dbReference>
<keyword evidence="11 12" id="KW-0511">Multifunctional enzyme</keyword>
<dbReference type="InterPro" id="IPR020630">
    <property type="entry name" value="THF_DH/CycHdrlase_cat_dom"/>
</dbReference>
<evidence type="ECO:0000313" key="16">
    <source>
        <dbReference type="Proteomes" id="UP000249842"/>
    </source>
</evidence>
<dbReference type="Pfam" id="PF02882">
    <property type="entry name" value="THF_DHG_CYH_C"/>
    <property type="match status" value="1"/>
</dbReference>
<dbReference type="GO" id="GO:0004477">
    <property type="term" value="F:methenyltetrahydrofolate cyclohydrolase activity"/>
    <property type="evidence" value="ECO:0007669"/>
    <property type="project" value="UniProtKB-UniRule"/>
</dbReference>
<organism evidence="15 16">
    <name type="scientific">Phenylobacterium hankyongense</name>
    <dbReference type="NCBI Taxonomy" id="1813876"/>
    <lineage>
        <taxon>Bacteria</taxon>
        <taxon>Pseudomonadati</taxon>
        <taxon>Pseudomonadota</taxon>
        <taxon>Alphaproteobacteria</taxon>
        <taxon>Caulobacterales</taxon>
        <taxon>Caulobacteraceae</taxon>
        <taxon>Phenylobacterium</taxon>
    </lineage>
</organism>
<protein>
    <recommendedName>
        <fullName evidence="12">Bifunctional protein FolD</fullName>
    </recommendedName>
    <domain>
        <recommendedName>
            <fullName evidence="12">Methylenetetrahydrofolate dehydrogenase</fullName>
            <ecNumber evidence="12">1.5.1.5</ecNumber>
        </recommendedName>
    </domain>
    <domain>
        <recommendedName>
            <fullName evidence="12">Methenyltetrahydrofolate cyclohydrolase</fullName>
            <ecNumber evidence="12">3.5.4.9</ecNumber>
        </recommendedName>
    </domain>
</protein>
<keyword evidence="6 12" id="KW-0378">Hydrolase</keyword>
<dbReference type="PANTHER" id="PTHR48099:SF5">
    <property type="entry name" value="C-1-TETRAHYDROFOLATE SYNTHASE, CYTOPLASMIC"/>
    <property type="match status" value="1"/>
</dbReference>
<comment type="function">
    <text evidence="12">Catalyzes the oxidation of 5,10-methylenetetrahydrofolate to 5,10-methenyltetrahydrofolate and then the hydrolysis of 5,10-methenyltetrahydrofolate to 10-formyltetrahydrofolate.</text>
</comment>
<accession>A0A328B0R1</accession>
<evidence type="ECO:0000256" key="12">
    <source>
        <dbReference type="HAMAP-Rule" id="MF_01576"/>
    </source>
</evidence>
<dbReference type="Gene3D" id="3.40.50.720">
    <property type="entry name" value="NAD(P)-binding Rossmann-like Domain"/>
    <property type="match status" value="1"/>
</dbReference>
<feature type="binding site" evidence="12">
    <location>
        <position position="238"/>
    </location>
    <ligand>
        <name>NADP(+)</name>
        <dbReference type="ChEBI" id="CHEBI:58349"/>
    </ligand>
</feature>
<dbReference type="GO" id="GO:0009086">
    <property type="term" value="P:methionine biosynthetic process"/>
    <property type="evidence" value="ECO:0007669"/>
    <property type="project" value="UniProtKB-KW"/>
</dbReference>
<keyword evidence="8 12" id="KW-0560">Oxidoreductase</keyword>
<keyword evidence="9 12" id="KW-0368">Histidine biosynthesis</keyword>
<gene>
    <name evidence="12" type="primary">folD</name>
    <name evidence="15" type="ORF">DJ021_14720</name>
</gene>
<comment type="catalytic activity">
    <reaction evidence="12">
        <text>(6R)-5,10-methylene-5,6,7,8-tetrahydrofolate + NADP(+) = (6R)-5,10-methenyltetrahydrofolate + NADPH</text>
        <dbReference type="Rhea" id="RHEA:22812"/>
        <dbReference type="ChEBI" id="CHEBI:15636"/>
        <dbReference type="ChEBI" id="CHEBI:57455"/>
        <dbReference type="ChEBI" id="CHEBI:57783"/>
        <dbReference type="ChEBI" id="CHEBI:58349"/>
        <dbReference type="EC" id="1.5.1.5"/>
    </reaction>
</comment>
<evidence type="ECO:0000256" key="11">
    <source>
        <dbReference type="ARBA" id="ARBA00023268"/>
    </source>
</evidence>
<dbReference type="GO" id="GO:0006164">
    <property type="term" value="P:purine nucleotide biosynthetic process"/>
    <property type="evidence" value="ECO:0007669"/>
    <property type="project" value="UniProtKB-KW"/>
</dbReference>
<comment type="caution">
    <text evidence="15">The sequence shown here is derived from an EMBL/GenBank/DDBJ whole genome shotgun (WGS) entry which is preliminary data.</text>
</comment>
<dbReference type="EC" id="1.5.1.5" evidence="12"/>
<dbReference type="AlphaFoldDB" id="A0A328B0R1"/>
<comment type="catalytic activity">
    <reaction evidence="12">
        <text>(6R)-5,10-methenyltetrahydrofolate + H2O = (6R)-10-formyltetrahydrofolate + H(+)</text>
        <dbReference type="Rhea" id="RHEA:23700"/>
        <dbReference type="ChEBI" id="CHEBI:15377"/>
        <dbReference type="ChEBI" id="CHEBI:15378"/>
        <dbReference type="ChEBI" id="CHEBI:57455"/>
        <dbReference type="ChEBI" id="CHEBI:195366"/>
        <dbReference type="EC" id="3.5.4.9"/>
    </reaction>
</comment>
<dbReference type="GO" id="GO:0000105">
    <property type="term" value="P:L-histidine biosynthetic process"/>
    <property type="evidence" value="ECO:0007669"/>
    <property type="project" value="UniProtKB-KW"/>
</dbReference>
<keyword evidence="7 12" id="KW-0521">NADP</keyword>
<reference evidence="16" key="1">
    <citation type="submission" date="2018-05" db="EMBL/GenBank/DDBJ databases">
        <authorList>
            <person name="Li X."/>
        </authorList>
    </citation>
    <scope>NUCLEOTIDE SEQUENCE [LARGE SCALE GENOMIC DNA]</scope>
    <source>
        <strain evidence="16">HKS-05</strain>
    </source>
</reference>
<evidence type="ECO:0000256" key="2">
    <source>
        <dbReference type="ARBA" id="ARBA00011738"/>
    </source>
</evidence>
<evidence type="ECO:0000256" key="1">
    <source>
        <dbReference type="ARBA" id="ARBA00004777"/>
    </source>
</evidence>
<comment type="similarity">
    <text evidence="12">Belongs to the tetrahydrofolate dehydrogenase/cyclohydrolase family.</text>
</comment>
<keyword evidence="10 12" id="KW-0486">Methionine biosynthesis</keyword>
<dbReference type="EC" id="3.5.4.9" evidence="12"/>
<evidence type="ECO:0000256" key="8">
    <source>
        <dbReference type="ARBA" id="ARBA00023002"/>
    </source>
</evidence>
<dbReference type="GO" id="GO:0004488">
    <property type="term" value="F:methylenetetrahydrofolate dehydrogenase (NADP+) activity"/>
    <property type="evidence" value="ECO:0007669"/>
    <property type="project" value="UniProtKB-UniRule"/>
</dbReference>
<evidence type="ECO:0000259" key="13">
    <source>
        <dbReference type="Pfam" id="PF00763"/>
    </source>
</evidence>
<dbReference type="InterPro" id="IPR000672">
    <property type="entry name" value="THF_DH/CycHdrlase"/>
</dbReference>
<comment type="caution">
    <text evidence="12">Lacks conserved residue(s) required for the propagation of feature annotation.</text>
</comment>
<dbReference type="Proteomes" id="UP000249842">
    <property type="component" value="Unassembled WGS sequence"/>
</dbReference>
<dbReference type="NCBIfam" id="NF010785">
    <property type="entry name" value="PRK14188.1"/>
    <property type="match status" value="1"/>
</dbReference>
<feature type="domain" description="Tetrahydrofolate dehydrogenase/cyclohydrolase catalytic" evidence="13">
    <location>
        <begin position="12"/>
        <end position="127"/>
    </location>
</feature>
<evidence type="ECO:0000256" key="6">
    <source>
        <dbReference type="ARBA" id="ARBA00022801"/>
    </source>
</evidence>
<feature type="domain" description="Tetrahydrofolate dehydrogenase/cyclohydrolase NAD(P)-binding" evidence="14">
    <location>
        <begin position="146"/>
        <end position="297"/>
    </location>
</feature>
<dbReference type="PROSITE" id="PS00766">
    <property type="entry name" value="THF_DHG_CYH_1"/>
    <property type="match status" value="1"/>
</dbReference>
<dbReference type="Gene3D" id="3.40.50.10860">
    <property type="entry name" value="Leucine Dehydrogenase, chain A, domain 1"/>
    <property type="match status" value="1"/>
</dbReference>
<dbReference type="NCBIfam" id="NF008058">
    <property type="entry name" value="PRK10792.1"/>
    <property type="match status" value="1"/>
</dbReference>
<evidence type="ECO:0000256" key="10">
    <source>
        <dbReference type="ARBA" id="ARBA00023167"/>
    </source>
</evidence>
<dbReference type="InterPro" id="IPR046346">
    <property type="entry name" value="Aminoacid_DH-like_N_sf"/>
</dbReference>
<dbReference type="UniPathway" id="UPA00193"/>
<keyword evidence="3 12" id="KW-0554">One-carbon metabolism</keyword>
<proteinExistence type="inferred from homology"/>
<keyword evidence="5 12" id="KW-0658">Purine biosynthesis</keyword>
<evidence type="ECO:0000259" key="14">
    <source>
        <dbReference type="Pfam" id="PF02882"/>
    </source>
</evidence>
<dbReference type="SUPFAM" id="SSF51735">
    <property type="entry name" value="NAD(P)-binding Rossmann-fold domains"/>
    <property type="match status" value="1"/>
</dbReference>
<evidence type="ECO:0000256" key="5">
    <source>
        <dbReference type="ARBA" id="ARBA00022755"/>
    </source>
</evidence>
<dbReference type="RefSeq" id="WP_111458262.1">
    <property type="nucleotide sequence ID" value="NZ_QFYP01000001.1"/>
</dbReference>
<keyword evidence="4 12" id="KW-0028">Amino-acid biosynthesis</keyword>